<gene>
    <name evidence="6" type="ORF">GCM10011332_05210</name>
</gene>
<dbReference type="Gene3D" id="1.10.530.10">
    <property type="match status" value="1"/>
</dbReference>
<evidence type="ECO:0000313" key="6">
    <source>
        <dbReference type="EMBL" id="GGF54783.1"/>
    </source>
</evidence>
<evidence type="ECO:0000256" key="4">
    <source>
        <dbReference type="SAM" id="SignalP"/>
    </source>
</evidence>
<dbReference type="SUPFAM" id="SSF53955">
    <property type="entry name" value="Lysozyme-like"/>
    <property type="match status" value="1"/>
</dbReference>
<feature type="signal peptide" evidence="4">
    <location>
        <begin position="1"/>
        <end position="26"/>
    </location>
</feature>
<comment type="similarity">
    <text evidence="1">Belongs to the transglycosylase Slt family.</text>
</comment>
<evidence type="ECO:0000313" key="7">
    <source>
        <dbReference type="Proteomes" id="UP000632498"/>
    </source>
</evidence>
<reference evidence="6" key="2">
    <citation type="submission" date="2020-09" db="EMBL/GenBank/DDBJ databases">
        <authorList>
            <person name="Sun Q."/>
            <person name="Zhou Y."/>
        </authorList>
    </citation>
    <scope>NUCLEOTIDE SEQUENCE</scope>
    <source>
        <strain evidence="6">CGMCC 1.15254</strain>
    </source>
</reference>
<comment type="similarity">
    <text evidence="2">Belongs to the virb1 family.</text>
</comment>
<comment type="caution">
    <text evidence="6">The sequence shown here is derived from an EMBL/GenBank/DDBJ whole genome shotgun (WGS) entry which is preliminary data.</text>
</comment>
<feature type="region of interest" description="Disordered" evidence="3">
    <location>
        <begin position="144"/>
        <end position="186"/>
    </location>
</feature>
<keyword evidence="4" id="KW-0732">Signal</keyword>
<keyword evidence="7" id="KW-1185">Reference proteome</keyword>
<dbReference type="CDD" id="cd16893">
    <property type="entry name" value="LT_MltC_MltE"/>
    <property type="match status" value="1"/>
</dbReference>
<dbReference type="EMBL" id="BMHV01000003">
    <property type="protein sequence ID" value="GGF54783.1"/>
    <property type="molecule type" value="Genomic_DNA"/>
</dbReference>
<dbReference type="PANTHER" id="PTHR37423:SF2">
    <property type="entry name" value="MEMBRANE-BOUND LYTIC MUREIN TRANSGLYCOSYLASE C"/>
    <property type="match status" value="1"/>
</dbReference>
<dbReference type="PROSITE" id="PS00922">
    <property type="entry name" value="TRANSGLYCOSYLASE"/>
    <property type="match status" value="1"/>
</dbReference>
<evidence type="ECO:0000256" key="2">
    <source>
        <dbReference type="ARBA" id="ARBA00009387"/>
    </source>
</evidence>
<organism evidence="6 7">
    <name type="scientific">Terasakiella brassicae</name>
    <dbReference type="NCBI Taxonomy" id="1634917"/>
    <lineage>
        <taxon>Bacteria</taxon>
        <taxon>Pseudomonadati</taxon>
        <taxon>Pseudomonadota</taxon>
        <taxon>Alphaproteobacteria</taxon>
        <taxon>Rhodospirillales</taxon>
        <taxon>Terasakiellaceae</taxon>
        <taxon>Terasakiella</taxon>
    </lineage>
</organism>
<evidence type="ECO:0000256" key="1">
    <source>
        <dbReference type="ARBA" id="ARBA00007734"/>
    </source>
</evidence>
<dbReference type="GO" id="GO:0008933">
    <property type="term" value="F:peptidoglycan lytic transglycosylase activity"/>
    <property type="evidence" value="ECO:0007669"/>
    <property type="project" value="InterPro"/>
</dbReference>
<evidence type="ECO:0000259" key="5">
    <source>
        <dbReference type="Pfam" id="PF01464"/>
    </source>
</evidence>
<feature type="domain" description="Transglycosylase SLT" evidence="5">
    <location>
        <begin position="237"/>
        <end position="359"/>
    </location>
</feature>
<dbReference type="GO" id="GO:0000270">
    <property type="term" value="P:peptidoglycan metabolic process"/>
    <property type="evidence" value="ECO:0007669"/>
    <property type="project" value="InterPro"/>
</dbReference>
<proteinExistence type="inferred from homology"/>
<dbReference type="AlphaFoldDB" id="A0A917BS23"/>
<protein>
    <submittedName>
        <fullName evidence="6">Membrane-bound lytic murein transglycosylase C</fullName>
    </submittedName>
</protein>
<dbReference type="Proteomes" id="UP000632498">
    <property type="component" value="Unassembled WGS sequence"/>
</dbReference>
<feature type="chain" id="PRO_5038123824" evidence="4">
    <location>
        <begin position="27"/>
        <end position="405"/>
    </location>
</feature>
<feature type="compositionally biased region" description="Basic residues" evidence="3">
    <location>
        <begin position="153"/>
        <end position="164"/>
    </location>
</feature>
<name>A0A917BS23_9PROT</name>
<dbReference type="InterPro" id="IPR023346">
    <property type="entry name" value="Lysozyme-like_dom_sf"/>
</dbReference>
<dbReference type="PANTHER" id="PTHR37423">
    <property type="entry name" value="SOLUBLE LYTIC MUREIN TRANSGLYCOSYLASE-RELATED"/>
    <property type="match status" value="1"/>
</dbReference>
<dbReference type="Pfam" id="PF01464">
    <property type="entry name" value="SLT"/>
    <property type="match status" value="1"/>
</dbReference>
<reference evidence="6" key="1">
    <citation type="journal article" date="2014" name="Int. J. Syst. Evol. Microbiol.">
        <title>Complete genome sequence of Corynebacterium casei LMG S-19264T (=DSM 44701T), isolated from a smear-ripened cheese.</title>
        <authorList>
            <consortium name="US DOE Joint Genome Institute (JGI-PGF)"/>
            <person name="Walter F."/>
            <person name="Albersmeier A."/>
            <person name="Kalinowski J."/>
            <person name="Ruckert C."/>
        </authorList>
    </citation>
    <scope>NUCLEOTIDE SEQUENCE</scope>
    <source>
        <strain evidence="6">CGMCC 1.15254</strain>
    </source>
</reference>
<dbReference type="GO" id="GO:0016020">
    <property type="term" value="C:membrane"/>
    <property type="evidence" value="ECO:0007669"/>
    <property type="project" value="InterPro"/>
</dbReference>
<evidence type="ECO:0000256" key="3">
    <source>
        <dbReference type="SAM" id="MobiDB-lite"/>
    </source>
</evidence>
<dbReference type="InterPro" id="IPR000189">
    <property type="entry name" value="Transglyc_AS"/>
</dbReference>
<dbReference type="RefSeq" id="WP_188661173.1">
    <property type="nucleotide sequence ID" value="NZ_BMHV01000003.1"/>
</dbReference>
<dbReference type="InterPro" id="IPR008258">
    <property type="entry name" value="Transglycosylase_SLT_dom_1"/>
</dbReference>
<accession>A0A917BS23</accession>
<sequence length="405" mass="46627">MVQSVSYRLLFIGCAASFLMSQQLCAQDDWLDKIDNQYEEIFEKTDQAFDRAVREGVAELDQELADIWGESRQLPDAKVWVGYSQDRKTRIIVDYDKGEMSIEGFERTQNDLMRDFQDLLLEDSEQLNERAALRRKLIEKTSAFRDDWPTQTPRKRIERPRHRPERQWQADKPSQTQQSERKRSYELSKIIAPRTQPKFMTRELALPQGKRASLARLTLPLRTDRDRLSAQALQDPVEEVATKYGLPRSLILSVIKNESAFNPRARSPANAFGLMQLVATSGGKEAYSYLKGKQVIPSVEVLYDPDKNIMLGATYLHLLNTRYFGKVKDDLARQYLVISAYNTGPGNVAKAFTGKMKLKPAIQKINTMNAQQIYQYLQENLPYAETKTYLSRVSKDTKTFASWDA</sequence>